<dbReference type="EMBL" id="UINC01021237">
    <property type="protein sequence ID" value="SVA88356.1"/>
    <property type="molecule type" value="Genomic_DNA"/>
</dbReference>
<name>A0A381ZGF8_9ZZZZ</name>
<reference evidence="1" key="1">
    <citation type="submission" date="2018-05" db="EMBL/GenBank/DDBJ databases">
        <authorList>
            <person name="Lanie J.A."/>
            <person name="Ng W.-L."/>
            <person name="Kazmierczak K.M."/>
            <person name="Andrzejewski T.M."/>
            <person name="Davidsen T.M."/>
            <person name="Wayne K.J."/>
            <person name="Tettelin H."/>
            <person name="Glass J.I."/>
            <person name="Rusch D."/>
            <person name="Podicherti R."/>
            <person name="Tsui H.-C.T."/>
            <person name="Winkler M.E."/>
        </authorList>
    </citation>
    <scope>NUCLEOTIDE SEQUENCE</scope>
</reference>
<accession>A0A381ZGF8</accession>
<dbReference type="AlphaFoldDB" id="A0A381ZGF8"/>
<feature type="non-terminal residue" evidence="1">
    <location>
        <position position="41"/>
    </location>
</feature>
<protein>
    <submittedName>
        <fullName evidence="1">Uncharacterized protein</fullName>
    </submittedName>
</protein>
<proteinExistence type="predicted"/>
<gene>
    <name evidence="1" type="ORF">METZ01_LOCUS141210</name>
</gene>
<organism evidence="1">
    <name type="scientific">marine metagenome</name>
    <dbReference type="NCBI Taxonomy" id="408172"/>
    <lineage>
        <taxon>unclassified sequences</taxon>
        <taxon>metagenomes</taxon>
        <taxon>ecological metagenomes</taxon>
    </lineage>
</organism>
<evidence type="ECO:0000313" key="1">
    <source>
        <dbReference type="EMBL" id="SVA88356.1"/>
    </source>
</evidence>
<sequence length="41" mass="4867">MRKIFRSLLVIFLLPLILVGQSMRDLEYQVIKLSYVEVDRA</sequence>